<sequence>MKHIFKALALLVLAACSEKSNDPYENMRPTFEVSVESETPIHDILNVTEIIPLRQLEGNFLSQINRLVVTEDFIFVLDEQFTNLIRYNSKGIPLNRISKFGNGPEEMPVITDFTVDQNSKTIILLNQEEKSLHTFDFDNRFIGKKKLDHQADMIGLNKDNEIGLSITYFNEAYHNFQLINSEIKNLGYFFPFPQDVFAIGLKNISGHLTKGFDGKLLYNEPASSIIWEISKEKLQAKYAFSSKNPMWPETEKHKLNSFFMELSKGELDFLGRFFEETGSHLVFQWNRKKSPSSNRIVDFRIGVFDKRNKQSKISLADDFTRKLVGPLAAFGNDVYFYILLKDLIQLADADILSNFRAYIQEDLSSIDDSELPVLLKMELAK</sequence>
<accession>K1LDL5</accession>
<gene>
    <name evidence="1" type="ORF">B879_01223</name>
</gene>
<evidence type="ECO:0000313" key="2">
    <source>
        <dbReference type="Proteomes" id="UP000004478"/>
    </source>
</evidence>
<protein>
    <recommendedName>
        <fullName evidence="3">6-bladed beta-propeller</fullName>
    </recommendedName>
</protein>
<dbReference type="Proteomes" id="UP000004478">
    <property type="component" value="Unassembled WGS sequence"/>
</dbReference>
<organism evidence="1 2">
    <name type="scientific">Cecembia lonarensis (strain CCUG 58316 / KCTC 22772 / LW9)</name>
    <dbReference type="NCBI Taxonomy" id="1225176"/>
    <lineage>
        <taxon>Bacteria</taxon>
        <taxon>Pseudomonadati</taxon>
        <taxon>Bacteroidota</taxon>
        <taxon>Cytophagia</taxon>
        <taxon>Cytophagales</taxon>
        <taxon>Cyclobacteriaceae</taxon>
        <taxon>Cecembia</taxon>
    </lineage>
</organism>
<keyword evidence="2" id="KW-1185">Reference proteome</keyword>
<dbReference type="Pfam" id="PF17170">
    <property type="entry name" value="DUF5128"/>
    <property type="match status" value="1"/>
</dbReference>
<dbReference type="RefSeq" id="WP_009184264.1">
    <property type="nucleotide sequence ID" value="NZ_AMGM01000012.1"/>
</dbReference>
<dbReference type="EMBL" id="AMGM01000012">
    <property type="protein sequence ID" value="EKB50217.1"/>
    <property type="molecule type" value="Genomic_DNA"/>
</dbReference>
<evidence type="ECO:0008006" key="3">
    <source>
        <dbReference type="Google" id="ProtNLM"/>
    </source>
</evidence>
<evidence type="ECO:0000313" key="1">
    <source>
        <dbReference type="EMBL" id="EKB50217.1"/>
    </source>
</evidence>
<dbReference type="OrthoDB" id="832945at2"/>
<reference evidence="1 2" key="1">
    <citation type="journal article" date="2012" name="J. Bacteriol.">
        <title>Draft Genome Sequence of Cecembia lonarensis Strain LW9T, Isolated from Lonar Lake, a Haloalkaline Lake in India.</title>
        <authorList>
            <person name="Shivaji S."/>
            <person name="Ara S."/>
            <person name="Singh A."/>
            <person name="Pinnaka A.K."/>
        </authorList>
    </citation>
    <scope>NUCLEOTIDE SEQUENCE [LARGE SCALE GENOMIC DNA]</scope>
    <source>
        <strain evidence="1 2">LW9</strain>
    </source>
</reference>
<proteinExistence type="predicted"/>
<comment type="caution">
    <text evidence="1">The sequence shown here is derived from an EMBL/GenBank/DDBJ whole genome shotgun (WGS) entry which is preliminary data.</text>
</comment>
<name>K1LDL5_CECL9</name>
<dbReference type="AlphaFoldDB" id="K1LDL5"/>